<dbReference type="SUPFAM" id="SSF51735">
    <property type="entry name" value="NAD(P)-binding Rossmann-fold domains"/>
    <property type="match status" value="1"/>
</dbReference>
<evidence type="ECO:0000259" key="1">
    <source>
        <dbReference type="Pfam" id="PF01370"/>
    </source>
</evidence>
<protein>
    <submittedName>
        <fullName evidence="2">Nucleoside-diphosphate-sugar epimerase</fullName>
    </submittedName>
</protein>
<dbReference type="InterPro" id="IPR001509">
    <property type="entry name" value="Epimerase_deHydtase"/>
</dbReference>
<feature type="domain" description="NAD-dependent epimerase/dehydratase" evidence="1">
    <location>
        <begin position="27"/>
        <end position="245"/>
    </location>
</feature>
<comment type="caution">
    <text evidence="2">The sequence shown here is derived from an EMBL/GenBank/DDBJ whole genome shotgun (WGS) entry which is preliminary data.</text>
</comment>
<evidence type="ECO:0000313" key="2">
    <source>
        <dbReference type="EMBL" id="NIJ09454.1"/>
    </source>
</evidence>
<dbReference type="Proteomes" id="UP000727456">
    <property type="component" value="Unassembled WGS sequence"/>
</dbReference>
<keyword evidence="3" id="KW-1185">Reference proteome</keyword>
<sequence length="325" mass="35143">MIKLSANHGLAIERKLADELAEGGRTVVITGASGWLGSATLAMLDASMPASFVMEKLAVFGSSRREIVLPSGRIIQCRPMIEMVETALEHPLLFHYAYLTKDKVAEMSDEAFIALNSLISQTVRTAVEVWRADVFLPSSGGVYRRDGALVSSYEASPYGYLKLADEASFRQVAAQAGSNLYIGRIFSLAGEFINKTSVYALGSIIAAIGDREPIRIRASQGVWRSYFYIGDVVNLALGLLLSGKKMGEPFDIAGDEAIEIGDLARLCSEACGDRGHPIERPEGDFSEGDRMLGDPAASLRLMASLGLKPVALRDQVIATARYLMN</sequence>
<dbReference type="EMBL" id="JAAOZC010000011">
    <property type="protein sequence ID" value="NIJ09454.1"/>
    <property type="molecule type" value="Genomic_DNA"/>
</dbReference>
<name>A0ABX0TZ12_9SPHN</name>
<dbReference type="Gene3D" id="3.40.50.720">
    <property type="entry name" value="NAD(P)-binding Rossmann-like Domain"/>
    <property type="match status" value="1"/>
</dbReference>
<gene>
    <name evidence="2" type="ORF">FHS31_003086</name>
</gene>
<reference evidence="2 3" key="1">
    <citation type="submission" date="2020-03" db="EMBL/GenBank/DDBJ databases">
        <title>Genomic Encyclopedia of Type Strains, Phase III (KMG-III): the genomes of soil and plant-associated and newly described type strains.</title>
        <authorList>
            <person name="Whitman W."/>
        </authorList>
    </citation>
    <scope>NUCLEOTIDE SEQUENCE [LARGE SCALE GENOMIC DNA]</scope>
    <source>
        <strain evidence="2 3">CECT 8804</strain>
    </source>
</reference>
<proteinExistence type="predicted"/>
<dbReference type="RefSeq" id="WP_167075088.1">
    <property type="nucleotide sequence ID" value="NZ_JAAOZC010000011.1"/>
</dbReference>
<accession>A0ABX0TZ12</accession>
<dbReference type="Pfam" id="PF01370">
    <property type="entry name" value="Epimerase"/>
    <property type="match status" value="1"/>
</dbReference>
<evidence type="ECO:0000313" key="3">
    <source>
        <dbReference type="Proteomes" id="UP000727456"/>
    </source>
</evidence>
<organism evidence="2 3">
    <name type="scientific">Sphingomonas vulcanisoli</name>
    <dbReference type="NCBI Taxonomy" id="1658060"/>
    <lineage>
        <taxon>Bacteria</taxon>
        <taxon>Pseudomonadati</taxon>
        <taxon>Pseudomonadota</taxon>
        <taxon>Alphaproteobacteria</taxon>
        <taxon>Sphingomonadales</taxon>
        <taxon>Sphingomonadaceae</taxon>
        <taxon>Sphingomonas</taxon>
    </lineage>
</organism>
<dbReference type="InterPro" id="IPR036291">
    <property type="entry name" value="NAD(P)-bd_dom_sf"/>
</dbReference>